<feature type="binding site" evidence="4">
    <location>
        <position position="39"/>
    </location>
    <ligand>
        <name>Zn(2+)</name>
        <dbReference type="ChEBI" id="CHEBI:29105"/>
    </ligand>
</feature>
<dbReference type="AlphaFoldDB" id="A0A0A7LCY5"/>
<feature type="binding site" evidence="4">
    <location>
        <position position="42"/>
    </location>
    <ligand>
        <name>Zn(2+)</name>
        <dbReference type="ChEBI" id="CHEBI:29105"/>
    </ligand>
</feature>
<evidence type="ECO:0000313" key="6">
    <source>
        <dbReference type="Proteomes" id="UP000030787"/>
    </source>
</evidence>
<evidence type="ECO:0000256" key="3">
    <source>
        <dbReference type="ARBA" id="ARBA00023274"/>
    </source>
</evidence>
<comment type="similarity">
    <text evidence="4">Belongs to the eukaryotic ribosomal protein eL43 family. Putative zinc-binding subfamily.</text>
</comment>
<name>A0A0A7LCY5_9ARCH</name>
<dbReference type="STRING" id="1577791.Mpt1_c10660"/>
<keyword evidence="6" id="KW-1185">Reference proteome</keyword>
<dbReference type="GO" id="GO:0008270">
    <property type="term" value="F:zinc ion binding"/>
    <property type="evidence" value="ECO:0007669"/>
    <property type="project" value="UniProtKB-UniRule"/>
</dbReference>
<dbReference type="GeneID" id="24818728"/>
<dbReference type="InterPro" id="IPR011331">
    <property type="entry name" value="Ribosomal_eL37/eL43"/>
</dbReference>
<dbReference type="InterPro" id="IPR050522">
    <property type="entry name" value="Ribosomal_protein_eL43"/>
</dbReference>
<dbReference type="HAMAP" id="MF_00327">
    <property type="entry name" value="Ribosomal_eL43"/>
    <property type="match status" value="1"/>
</dbReference>
<dbReference type="PANTHER" id="PTHR48129">
    <property type="entry name" value="60S RIBOSOMAL PROTEIN L37A"/>
    <property type="match status" value="1"/>
</dbReference>
<feature type="binding site" evidence="4">
    <location>
        <position position="60"/>
    </location>
    <ligand>
        <name>Zn(2+)</name>
        <dbReference type="ChEBI" id="CHEBI:29105"/>
    </ligand>
</feature>
<comment type="cofactor">
    <cofactor evidence="4">
        <name>Zn(2+)</name>
        <dbReference type="ChEBI" id="CHEBI:29105"/>
    </cofactor>
    <text evidence="4">Binds 1 zinc ion per subunit.</text>
</comment>
<evidence type="ECO:0000256" key="1">
    <source>
        <dbReference type="ARBA" id="ARBA00022884"/>
    </source>
</evidence>
<dbReference type="Proteomes" id="UP000030787">
    <property type="component" value="Chromosome"/>
</dbReference>
<gene>
    <name evidence="4" type="primary">rpl37ae</name>
    <name evidence="5" type="ORF">Mpt1_c10660</name>
</gene>
<keyword evidence="3 4" id="KW-0687">Ribonucleoprotein</keyword>
<reference evidence="5 6" key="1">
    <citation type="journal article" date="2014" name="Appl. Environ. Microbiol.">
        <title>Comparative Genome Analysis of 'Candidatus Methanoplasma termitum' Indicates a New Mode of Energy Metabolism in the Seventh Order of Methanogens.</title>
        <authorList>
            <person name="Lang K."/>
            <person name="Schuldes J."/>
            <person name="Klingl A."/>
            <person name="Poehlein A."/>
            <person name="Daniel R."/>
            <person name="Brune A."/>
        </authorList>
    </citation>
    <scope>NUCLEOTIDE SEQUENCE [LARGE SCALE GENOMIC DNA]</scope>
    <source>
        <strain evidence="6">Mpt1</strain>
    </source>
</reference>
<dbReference type="EMBL" id="CP010070">
    <property type="protein sequence ID" value="AIZ56934.1"/>
    <property type="molecule type" value="Genomic_DNA"/>
</dbReference>
<dbReference type="InterPro" id="IPR011332">
    <property type="entry name" value="Ribosomal_zn-bd"/>
</dbReference>
<dbReference type="InterPro" id="IPR002674">
    <property type="entry name" value="Ribosomal_eL43"/>
</dbReference>
<keyword evidence="4" id="KW-0862">Zinc</keyword>
<evidence type="ECO:0000256" key="4">
    <source>
        <dbReference type="HAMAP-Rule" id="MF_00327"/>
    </source>
</evidence>
<keyword evidence="2 4" id="KW-0689">Ribosomal protein</keyword>
<feature type="binding site" evidence="4">
    <location>
        <position position="57"/>
    </location>
    <ligand>
        <name>Zn(2+)</name>
        <dbReference type="ChEBI" id="CHEBI:29105"/>
    </ligand>
</feature>
<dbReference type="Gene3D" id="2.20.25.30">
    <property type="match status" value="1"/>
</dbReference>
<organism evidence="5 6">
    <name type="scientific">Candidatus Methanoplasma termitum</name>
    <dbReference type="NCBI Taxonomy" id="1577791"/>
    <lineage>
        <taxon>Archaea</taxon>
        <taxon>Methanobacteriati</taxon>
        <taxon>Thermoplasmatota</taxon>
        <taxon>Thermoplasmata</taxon>
        <taxon>Methanomassiliicoccales</taxon>
        <taxon>Methanomassiliicoccaceae</taxon>
        <taxon>Candidatus Methanoplasma</taxon>
    </lineage>
</organism>
<keyword evidence="1 4" id="KW-0694">RNA-binding</keyword>
<dbReference type="GO" id="GO:0005840">
    <property type="term" value="C:ribosome"/>
    <property type="evidence" value="ECO:0007669"/>
    <property type="project" value="UniProtKB-KW"/>
</dbReference>
<proteinExistence type="inferred from homology"/>
<dbReference type="SUPFAM" id="SSF57829">
    <property type="entry name" value="Zn-binding ribosomal proteins"/>
    <property type="match status" value="1"/>
</dbReference>
<dbReference type="PANTHER" id="PTHR48129:SF1">
    <property type="entry name" value="LARGE RIBOSOMAL SUBUNIT PROTEIN EL43"/>
    <property type="match status" value="1"/>
</dbReference>
<evidence type="ECO:0000256" key="2">
    <source>
        <dbReference type="ARBA" id="ARBA00022980"/>
    </source>
</evidence>
<dbReference type="Pfam" id="PF01780">
    <property type="entry name" value="Ribosomal_L37ae"/>
    <property type="match status" value="1"/>
</dbReference>
<sequence length="83" mass="9287">MAKGTKKAGTSGKFGARYGVVVRNRVKNIEAHQKAKHECPVCHHMSVKRISSGIWECRHCDTKFAAEAYSPKTKREVSQVSEQ</sequence>
<protein>
    <recommendedName>
        <fullName evidence="4">Large ribosomal subunit protein eL43</fullName>
    </recommendedName>
</protein>
<dbReference type="OrthoDB" id="372011at2157"/>
<dbReference type="GO" id="GO:0003735">
    <property type="term" value="F:structural constituent of ribosome"/>
    <property type="evidence" value="ECO:0007669"/>
    <property type="project" value="InterPro"/>
</dbReference>
<keyword evidence="4" id="KW-0699">rRNA-binding</keyword>
<dbReference type="NCBIfam" id="NF003058">
    <property type="entry name" value="PRK03976.1"/>
    <property type="match status" value="1"/>
</dbReference>
<dbReference type="GO" id="GO:0070180">
    <property type="term" value="F:large ribosomal subunit rRNA binding"/>
    <property type="evidence" value="ECO:0007669"/>
    <property type="project" value="UniProtKB-UniRule"/>
</dbReference>
<keyword evidence="4" id="KW-0479">Metal-binding</keyword>
<feature type="zinc finger region" description="C4-type" evidence="4">
    <location>
        <begin position="39"/>
        <end position="60"/>
    </location>
</feature>
<dbReference type="KEGG" id="mear:Mpt1_c10660"/>
<dbReference type="GO" id="GO:1990904">
    <property type="term" value="C:ribonucleoprotein complex"/>
    <property type="evidence" value="ECO:0007669"/>
    <property type="project" value="UniProtKB-KW"/>
</dbReference>
<accession>A0A0A7LCY5</accession>
<dbReference type="RefSeq" id="WP_048112861.1">
    <property type="nucleotide sequence ID" value="NZ_CP010070.1"/>
</dbReference>
<evidence type="ECO:0000313" key="5">
    <source>
        <dbReference type="EMBL" id="AIZ56934.1"/>
    </source>
</evidence>
<dbReference type="HOGENOM" id="CLU_141199_2_1_2"/>
<comment type="function">
    <text evidence="4">Binds to the 23S rRNA.</text>
</comment>
<comment type="subunit">
    <text evidence="4">Part of the 50S ribosomal subunit.</text>
</comment>
<keyword evidence="4" id="KW-0863">Zinc-finger</keyword>
<dbReference type="GO" id="GO:0006412">
    <property type="term" value="P:translation"/>
    <property type="evidence" value="ECO:0007669"/>
    <property type="project" value="UniProtKB-UniRule"/>
</dbReference>